<evidence type="ECO:0000313" key="1">
    <source>
        <dbReference type="EMBL" id="GAJ03988.1"/>
    </source>
</evidence>
<feature type="non-terminal residue" evidence="1">
    <location>
        <position position="47"/>
    </location>
</feature>
<evidence type="ECO:0008006" key="2">
    <source>
        <dbReference type="Google" id="ProtNLM"/>
    </source>
</evidence>
<comment type="caution">
    <text evidence="1">The sequence shown here is derived from an EMBL/GenBank/DDBJ whole genome shotgun (WGS) entry which is preliminary data.</text>
</comment>
<protein>
    <recommendedName>
        <fullName evidence="2">PilZ domain-containing protein</fullName>
    </recommendedName>
</protein>
<proteinExistence type="predicted"/>
<dbReference type="AlphaFoldDB" id="X1TFB2"/>
<gene>
    <name evidence="1" type="ORF">S12H4_46578</name>
</gene>
<sequence>MEDRRKYNRTDLIYYLTVFDRNTDNLIGYMGNISSGGTMILSGKPLE</sequence>
<accession>X1TFB2</accession>
<organism evidence="1">
    <name type="scientific">marine sediment metagenome</name>
    <dbReference type="NCBI Taxonomy" id="412755"/>
    <lineage>
        <taxon>unclassified sequences</taxon>
        <taxon>metagenomes</taxon>
        <taxon>ecological metagenomes</taxon>
    </lineage>
</organism>
<reference evidence="1" key="1">
    <citation type="journal article" date="2014" name="Front. Microbiol.">
        <title>High frequency of phylogenetically diverse reductive dehalogenase-homologous genes in deep subseafloor sedimentary metagenomes.</title>
        <authorList>
            <person name="Kawai M."/>
            <person name="Futagami T."/>
            <person name="Toyoda A."/>
            <person name="Takaki Y."/>
            <person name="Nishi S."/>
            <person name="Hori S."/>
            <person name="Arai W."/>
            <person name="Tsubouchi T."/>
            <person name="Morono Y."/>
            <person name="Uchiyama I."/>
            <person name="Ito T."/>
            <person name="Fujiyama A."/>
            <person name="Inagaki F."/>
            <person name="Takami H."/>
        </authorList>
    </citation>
    <scope>NUCLEOTIDE SEQUENCE</scope>
    <source>
        <strain evidence="1">Expedition CK06-06</strain>
    </source>
</reference>
<dbReference type="EMBL" id="BARW01028914">
    <property type="protein sequence ID" value="GAJ03988.1"/>
    <property type="molecule type" value="Genomic_DNA"/>
</dbReference>
<name>X1TFB2_9ZZZZ</name>